<dbReference type="Gene3D" id="3.40.50.300">
    <property type="entry name" value="P-loop containing nucleotide triphosphate hydrolases"/>
    <property type="match status" value="1"/>
</dbReference>
<dbReference type="STRING" id="758803.SAMN05421803_101389"/>
<dbReference type="Proteomes" id="UP000184452">
    <property type="component" value="Unassembled WGS sequence"/>
</dbReference>
<protein>
    <recommendedName>
        <fullName evidence="4">Sulfotransferase family protein</fullName>
    </recommendedName>
</protein>
<dbReference type="Pfam" id="PF17784">
    <property type="entry name" value="Sulfotransfer_4"/>
    <property type="match status" value="1"/>
</dbReference>
<accession>A0A1M6BKA4</accession>
<evidence type="ECO:0000313" key="2">
    <source>
        <dbReference type="EMBL" id="SHI49155.1"/>
    </source>
</evidence>
<reference evidence="2 3" key="1">
    <citation type="submission" date="2016-11" db="EMBL/GenBank/DDBJ databases">
        <authorList>
            <person name="Jaros S."/>
            <person name="Januszkiewicz K."/>
            <person name="Wedrychowicz H."/>
        </authorList>
    </citation>
    <scope>NUCLEOTIDE SEQUENCE [LARGE SCALE GENOMIC DNA]</scope>
    <source>
        <strain evidence="2 3">CGMCC 4.5723</strain>
    </source>
</reference>
<evidence type="ECO:0008006" key="4">
    <source>
        <dbReference type="Google" id="ProtNLM"/>
    </source>
</evidence>
<keyword evidence="3" id="KW-1185">Reference proteome</keyword>
<organism evidence="2 3">
    <name type="scientific">Nocardiopsis flavescens</name>
    <dbReference type="NCBI Taxonomy" id="758803"/>
    <lineage>
        <taxon>Bacteria</taxon>
        <taxon>Bacillati</taxon>
        <taxon>Actinomycetota</taxon>
        <taxon>Actinomycetes</taxon>
        <taxon>Streptosporangiales</taxon>
        <taxon>Nocardiopsidaceae</taxon>
        <taxon>Nocardiopsis</taxon>
    </lineage>
</organism>
<gene>
    <name evidence="2" type="ORF">SAMN05421803_101389</name>
</gene>
<dbReference type="EMBL" id="FQZK01000001">
    <property type="protein sequence ID" value="SHI49155.1"/>
    <property type="molecule type" value="Genomic_DNA"/>
</dbReference>
<keyword evidence="1" id="KW-0812">Transmembrane</keyword>
<dbReference type="AlphaFoldDB" id="A0A1M6BKA4"/>
<dbReference type="PANTHER" id="PTHR36978">
    <property type="entry name" value="P-LOOP CONTAINING NUCLEOTIDE TRIPHOSPHATE HYDROLASE"/>
    <property type="match status" value="1"/>
</dbReference>
<evidence type="ECO:0000313" key="3">
    <source>
        <dbReference type="Proteomes" id="UP000184452"/>
    </source>
</evidence>
<keyword evidence="1" id="KW-0472">Membrane</keyword>
<sequence>MHVIGAGFGRTGTMSLKVALERLGLGPCYHMREAIRAPGHKALWLDAAQGAPVEWDRVFDGYASTVDWPACHFWRELTAVYPEARVVLTVRDPEPWYRSTRETIYVLSTWVARVAAPFFPTARGMAAMTRAVIWDGTFGGRFEDRDHALAVFRDHVEEVRAAVPHDRLLVYDVKEGWEPLCRFLGVPVPDEPFPHVNDRDHQKGKIRRARVLVGALGAASALAALTGAALWRRTRA</sequence>
<feature type="transmembrane region" description="Helical" evidence="1">
    <location>
        <begin position="211"/>
        <end position="231"/>
    </location>
</feature>
<dbReference type="InterPro" id="IPR040632">
    <property type="entry name" value="Sulfotransfer_4"/>
</dbReference>
<dbReference type="OrthoDB" id="285690at2"/>
<dbReference type="SUPFAM" id="SSF52540">
    <property type="entry name" value="P-loop containing nucleoside triphosphate hydrolases"/>
    <property type="match status" value="1"/>
</dbReference>
<proteinExistence type="predicted"/>
<name>A0A1M6BKA4_9ACTN</name>
<evidence type="ECO:0000256" key="1">
    <source>
        <dbReference type="SAM" id="Phobius"/>
    </source>
</evidence>
<keyword evidence="1" id="KW-1133">Transmembrane helix</keyword>
<dbReference type="RefSeq" id="WP_143173232.1">
    <property type="nucleotide sequence ID" value="NZ_FQZK01000001.1"/>
</dbReference>
<dbReference type="PANTHER" id="PTHR36978:SF4">
    <property type="entry name" value="P-LOOP CONTAINING NUCLEOSIDE TRIPHOSPHATE HYDROLASE PROTEIN"/>
    <property type="match status" value="1"/>
</dbReference>
<dbReference type="InterPro" id="IPR027417">
    <property type="entry name" value="P-loop_NTPase"/>
</dbReference>